<evidence type="ECO:0000256" key="1">
    <source>
        <dbReference type="SAM" id="Phobius"/>
    </source>
</evidence>
<protein>
    <submittedName>
        <fullName evidence="2">Uncharacterized protein</fullName>
    </submittedName>
</protein>
<reference evidence="2 3" key="1">
    <citation type="submission" date="2016-10" db="EMBL/GenBank/DDBJ databases">
        <authorList>
            <person name="de Groot N.N."/>
        </authorList>
    </citation>
    <scope>NUCLEOTIDE SEQUENCE [LARGE SCALE GENOMIC DNA]</scope>
    <source>
        <strain evidence="2 3">CGMCC 1.9159</strain>
    </source>
</reference>
<feature type="transmembrane region" description="Helical" evidence="1">
    <location>
        <begin position="77"/>
        <end position="96"/>
    </location>
</feature>
<keyword evidence="1" id="KW-0812">Transmembrane</keyword>
<accession>A0A1G9HSQ7</accession>
<dbReference type="EMBL" id="FNGP01000001">
    <property type="protein sequence ID" value="SDL16021.1"/>
    <property type="molecule type" value="Genomic_DNA"/>
</dbReference>
<keyword evidence="1" id="KW-0472">Membrane</keyword>
<dbReference type="Proteomes" id="UP000199475">
    <property type="component" value="Unassembled WGS sequence"/>
</dbReference>
<sequence>MSRTREERLWRSATGLGVVATALAVALIFVVPTDLPGVRLLAVLAVVGALAVTAMAIGQLRAARGQGGTRDAGRWSALLLGLLGAAGALVAGPMLGDFAAPLGSGAAVVVQVVLVVFALAVAAIGIWGFVRRS</sequence>
<gene>
    <name evidence="2" type="ORF">SAMN04488242_0504</name>
</gene>
<dbReference type="RefSeq" id="WP_093248643.1">
    <property type="nucleotide sequence ID" value="NZ_FNGP01000001.1"/>
</dbReference>
<evidence type="ECO:0000313" key="3">
    <source>
        <dbReference type="Proteomes" id="UP000199475"/>
    </source>
</evidence>
<dbReference type="STRING" id="686624.SAMN04488242_0504"/>
<keyword evidence="3" id="KW-1185">Reference proteome</keyword>
<feature type="transmembrane region" description="Helical" evidence="1">
    <location>
        <begin position="12"/>
        <end position="31"/>
    </location>
</feature>
<feature type="transmembrane region" description="Helical" evidence="1">
    <location>
        <begin position="37"/>
        <end position="57"/>
    </location>
</feature>
<keyword evidence="1" id="KW-1133">Transmembrane helix</keyword>
<evidence type="ECO:0000313" key="2">
    <source>
        <dbReference type="EMBL" id="SDL16021.1"/>
    </source>
</evidence>
<name>A0A1G9HSQ7_9ACTN</name>
<proteinExistence type="predicted"/>
<dbReference type="AlphaFoldDB" id="A0A1G9HSQ7"/>
<feature type="transmembrane region" description="Helical" evidence="1">
    <location>
        <begin position="108"/>
        <end position="130"/>
    </location>
</feature>
<organism evidence="2 3">
    <name type="scientific">Tessaracoccus oleiagri</name>
    <dbReference type="NCBI Taxonomy" id="686624"/>
    <lineage>
        <taxon>Bacteria</taxon>
        <taxon>Bacillati</taxon>
        <taxon>Actinomycetota</taxon>
        <taxon>Actinomycetes</taxon>
        <taxon>Propionibacteriales</taxon>
        <taxon>Propionibacteriaceae</taxon>
        <taxon>Tessaracoccus</taxon>
    </lineage>
</organism>